<keyword evidence="1" id="KW-1133">Transmembrane helix</keyword>
<feature type="transmembrane region" description="Helical" evidence="1">
    <location>
        <begin position="35"/>
        <end position="54"/>
    </location>
</feature>
<reference evidence="4" key="1">
    <citation type="submission" date="2018-03" db="EMBL/GenBank/DDBJ databases">
        <title>Genomic analysis of the strain SH-1 isolated from shrimp intestine.</title>
        <authorList>
            <person name="Kim Y.-S."/>
            <person name="Kim S.-E."/>
            <person name="Kim K.-H."/>
        </authorList>
    </citation>
    <scope>NUCLEOTIDE SEQUENCE [LARGE SCALE GENOMIC DNA]</scope>
    <source>
        <strain evidence="4">SH-1</strain>
    </source>
</reference>
<gene>
    <name evidence="3" type="ORF">C6Y53_04455</name>
</gene>
<name>A0A2S0MMH4_9RHOB</name>
<keyword evidence="1" id="KW-0812">Transmembrane</keyword>
<accession>A0A2S0MMH4</accession>
<evidence type="ECO:0000313" key="4">
    <source>
        <dbReference type="Proteomes" id="UP000237655"/>
    </source>
</evidence>
<dbReference type="EMBL" id="CP027665">
    <property type="protein sequence ID" value="AVO37027.1"/>
    <property type="molecule type" value="Genomic_DNA"/>
</dbReference>
<feature type="transmembrane region" description="Helical" evidence="1">
    <location>
        <begin position="12"/>
        <end position="29"/>
    </location>
</feature>
<dbReference type="KEGG" id="thas:C6Y53_04455"/>
<sequence length="67" mass="7176">MESRVRSMVKAVIWTLIGVATMTLVGVAATGSVALGGTMAAVNAVLGLLSYLVYERIWAHVRWGRDV</sequence>
<evidence type="ECO:0000256" key="1">
    <source>
        <dbReference type="SAM" id="Phobius"/>
    </source>
</evidence>
<keyword evidence="4" id="KW-1185">Reference proteome</keyword>
<feature type="domain" description="DUF2061" evidence="2">
    <location>
        <begin position="8"/>
        <end position="59"/>
    </location>
</feature>
<dbReference type="InterPro" id="IPR018638">
    <property type="entry name" value="DUF2061_membrane"/>
</dbReference>
<dbReference type="Proteomes" id="UP000237655">
    <property type="component" value="Chromosome"/>
</dbReference>
<dbReference type="Pfam" id="PF09834">
    <property type="entry name" value="DUF2061"/>
    <property type="match status" value="1"/>
</dbReference>
<evidence type="ECO:0000259" key="2">
    <source>
        <dbReference type="Pfam" id="PF09834"/>
    </source>
</evidence>
<organism evidence="3 4">
    <name type="scientific">Pukyongiella litopenaei</name>
    <dbReference type="NCBI Taxonomy" id="2605946"/>
    <lineage>
        <taxon>Bacteria</taxon>
        <taxon>Pseudomonadati</taxon>
        <taxon>Pseudomonadota</taxon>
        <taxon>Alphaproteobacteria</taxon>
        <taxon>Rhodobacterales</taxon>
        <taxon>Paracoccaceae</taxon>
        <taxon>Pukyongiella</taxon>
    </lineage>
</organism>
<dbReference type="AlphaFoldDB" id="A0A2S0MMH4"/>
<proteinExistence type="predicted"/>
<keyword evidence="1" id="KW-0472">Membrane</keyword>
<protein>
    <submittedName>
        <fullName evidence="3">DUF2061 domain-containing protein</fullName>
    </submittedName>
</protein>
<dbReference type="RefSeq" id="WP_106471341.1">
    <property type="nucleotide sequence ID" value="NZ_CP027665.1"/>
</dbReference>
<evidence type="ECO:0000313" key="3">
    <source>
        <dbReference type="EMBL" id="AVO37027.1"/>
    </source>
</evidence>